<dbReference type="Proteomes" id="UP000037237">
    <property type="component" value="Unassembled WGS sequence"/>
</dbReference>
<dbReference type="GO" id="GO:0019478">
    <property type="term" value="P:D-amino acid catabolic process"/>
    <property type="evidence" value="ECO:0007669"/>
    <property type="project" value="UniProtKB-UniRule"/>
</dbReference>
<sequence length="293" mass="32619">MLLHKNFNLLIQNNKSSRATLILNLFIASTKDIAGMNIAKQLIEKYGFEKLNENFYKNPIFLKSFQKIKIKLLFVDTEIVDTQFLENLFHPRLFVFLSRHSSIKGIPTLSVHAPGNLSEAKFGGKPEKVSIAAACAMKSAILQMSKLINERKLDFEVSYECTHHGPSLDSPAMFVELGSSPKQWEDVKAAEVVADSAFAAVSEFSRYSAVLGIGGPHYNTKFTKIALSTQIAFGHIIPKYAIAGINAEMIKQCIERTLEPVDSVFLDWKGINGEHKKKIITALEDCGIPSEKI</sequence>
<keyword evidence="3 4" id="KW-0862">Zinc</keyword>
<comment type="subunit">
    <text evidence="4">Monomer.</text>
</comment>
<dbReference type="InterPro" id="IPR018033">
    <property type="entry name" value="Deacylase_DtdA_archaea"/>
</dbReference>
<organism evidence="5 6">
    <name type="scientific">miscellaneous Crenarchaeota group-1 archaeon SG8-32-1</name>
    <dbReference type="NCBI Taxonomy" id="1685124"/>
    <lineage>
        <taxon>Archaea</taxon>
        <taxon>Candidatus Bathyarchaeota</taxon>
        <taxon>MCG-1</taxon>
    </lineage>
</organism>
<dbReference type="HAMAP" id="MF_00562">
    <property type="entry name" value="Deacylase_DtdA"/>
    <property type="match status" value="1"/>
</dbReference>
<dbReference type="PANTHER" id="PTHR34667:SF1">
    <property type="entry name" value="D-AMINOACYL-TRNA DEACYLASE"/>
    <property type="match status" value="1"/>
</dbReference>
<comment type="catalytic activity">
    <reaction evidence="4">
        <text>glycyl-tRNA(Ala) + H2O = tRNA(Ala) + glycine + H(+)</text>
        <dbReference type="Rhea" id="RHEA:53744"/>
        <dbReference type="Rhea" id="RHEA-COMP:9657"/>
        <dbReference type="Rhea" id="RHEA-COMP:13640"/>
        <dbReference type="ChEBI" id="CHEBI:15377"/>
        <dbReference type="ChEBI" id="CHEBI:15378"/>
        <dbReference type="ChEBI" id="CHEBI:57305"/>
        <dbReference type="ChEBI" id="CHEBI:78442"/>
        <dbReference type="ChEBI" id="CHEBI:78522"/>
        <dbReference type="EC" id="3.1.1.96"/>
    </reaction>
</comment>
<dbReference type="SUPFAM" id="SSF142535">
    <property type="entry name" value="AF0625-like"/>
    <property type="match status" value="1"/>
</dbReference>
<dbReference type="GO" id="GO:0051499">
    <property type="term" value="F:D-aminoacyl-tRNA deacylase activity"/>
    <property type="evidence" value="ECO:0007669"/>
    <property type="project" value="UniProtKB-UniRule"/>
</dbReference>
<dbReference type="EC" id="3.1.1.96" evidence="4"/>
<evidence type="ECO:0000256" key="1">
    <source>
        <dbReference type="ARBA" id="ARBA00022723"/>
    </source>
</evidence>
<keyword evidence="1 4" id="KW-0479">Metal-binding</keyword>
<comment type="cofactor">
    <cofactor evidence="4">
        <name>Zn(2+)</name>
        <dbReference type="ChEBI" id="CHEBI:29105"/>
    </cofactor>
    <text evidence="4">Binds 2 Zn(2+) ions per subunit.</text>
</comment>
<dbReference type="GO" id="GO:0106026">
    <property type="term" value="F:Gly-tRNA(Ala) deacylase activity"/>
    <property type="evidence" value="ECO:0007669"/>
    <property type="project" value="RHEA"/>
</dbReference>
<dbReference type="GO" id="GO:0008270">
    <property type="term" value="F:zinc ion binding"/>
    <property type="evidence" value="ECO:0007669"/>
    <property type="project" value="UniProtKB-UniRule"/>
</dbReference>
<evidence type="ECO:0000313" key="5">
    <source>
        <dbReference type="EMBL" id="KON30405.1"/>
    </source>
</evidence>
<name>A0A0M0BPW0_9ARCH</name>
<dbReference type="AlphaFoldDB" id="A0A0M0BPW0"/>
<comment type="caution">
    <text evidence="5">The sequence shown here is derived from an EMBL/GenBank/DDBJ whole genome shotgun (WGS) entry which is preliminary data.</text>
</comment>
<evidence type="ECO:0000256" key="3">
    <source>
        <dbReference type="ARBA" id="ARBA00022833"/>
    </source>
</evidence>
<keyword evidence="2 4" id="KW-0378">Hydrolase</keyword>
<dbReference type="PIRSF" id="PIRSF016210">
    <property type="entry name" value="UCP016210"/>
    <property type="match status" value="1"/>
</dbReference>
<dbReference type="Pfam" id="PF04414">
    <property type="entry name" value="tRNA_deacylase"/>
    <property type="match status" value="1"/>
</dbReference>
<evidence type="ECO:0000313" key="6">
    <source>
        <dbReference type="Proteomes" id="UP000037237"/>
    </source>
</evidence>
<comment type="similarity">
    <text evidence="4">Belongs to the DtdA deacylase family.</text>
</comment>
<dbReference type="Gene3D" id="3.40.630.50">
    <property type="entry name" value="AF0625-like"/>
    <property type="match status" value="1"/>
</dbReference>
<evidence type="ECO:0000256" key="4">
    <source>
        <dbReference type="HAMAP-Rule" id="MF_00562"/>
    </source>
</evidence>
<dbReference type="PANTHER" id="PTHR34667">
    <property type="entry name" value="D-AMINOACYL-TRNA DEACYLASE"/>
    <property type="match status" value="1"/>
</dbReference>
<comment type="function">
    <text evidence="4">D-aminoacyl-tRNA deacylase with broad substrate specificity. By recycling D-aminoacyl-tRNA to D-amino acids and free tRNA molecules, this enzyme counteracts the toxicity associated with the formation of D-aminoacyl-tRNA entities in vivo.</text>
</comment>
<protein>
    <recommendedName>
        <fullName evidence="4">D-aminoacyl-tRNA deacylase</fullName>
        <ecNumber evidence="4">3.1.1.96</ecNumber>
    </recommendedName>
</protein>
<proteinExistence type="inferred from homology"/>
<reference evidence="5 6" key="1">
    <citation type="submission" date="2015-06" db="EMBL/GenBank/DDBJ databases">
        <title>New insights into the roles of widespread benthic archaea in carbon and nitrogen cycling.</title>
        <authorList>
            <person name="Lazar C.S."/>
            <person name="Baker B.J."/>
            <person name="Seitz K.W."/>
            <person name="Hyde A.S."/>
            <person name="Dick G.J."/>
            <person name="Hinrichs K.-U."/>
            <person name="Teske A.P."/>
        </authorList>
    </citation>
    <scope>NUCLEOTIDE SEQUENCE [LARGE SCALE GENOMIC DNA]</scope>
    <source>
        <strain evidence="5">SG8-32-1</strain>
    </source>
</reference>
<gene>
    <name evidence="4" type="primary">dtdA</name>
    <name evidence="5" type="ORF">AC477_04985</name>
</gene>
<evidence type="ECO:0000256" key="2">
    <source>
        <dbReference type="ARBA" id="ARBA00022801"/>
    </source>
</evidence>
<accession>A0A0M0BPW0</accession>
<dbReference type="EMBL" id="LFWU01000125">
    <property type="protein sequence ID" value="KON30405.1"/>
    <property type="molecule type" value="Genomic_DNA"/>
</dbReference>
<dbReference type="InterPro" id="IPR007508">
    <property type="entry name" value="DtdA"/>
</dbReference>
<comment type="catalytic activity">
    <reaction evidence="4">
        <text>a D-aminoacyl-tRNA + H2O = a tRNA + a D-alpha-amino acid + H(+)</text>
        <dbReference type="Rhea" id="RHEA:13953"/>
        <dbReference type="Rhea" id="RHEA-COMP:10123"/>
        <dbReference type="Rhea" id="RHEA-COMP:10124"/>
        <dbReference type="ChEBI" id="CHEBI:15377"/>
        <dbReference type="ChEBI" id="CHEBI:15378"/>
        <dbReference type="ChEBI" id="CHEBI:59871"/>
        <dbReference type="ChEBI" id="CHEBI:78442"/>
        <dbReference type="ChEBI" id="CHEBI:79333"/>
        <dbReference type="EC" id="3.1.1.96"/>
    </reaction>
</comment>
<dbReference type="Gene3D" id="3.40.50.10700">
    <property type="entry name" value="AF0625-like"/>
    <property type="match status" value="1"/>
</dbReference>